<comment type="caution">
    <text evidence="2">The sequence shown here is derived from an EMBL/GenBank/DDBJ whole genome shotgun (WGS) entry which is preliminary data.</text>
</comment>
<feature type="transmembrane region" description="Helical" evidence="1">
    <location>
        <begin position="90"/>
        <end position="107"/>
    </location>
</feature>
<keyword evidence="1" id="KW-0812">Transmembrane</keyword>
<sequence length="147" mass="16053">MKDDFETADRHAQGRAIMAPFLGLLVLLMQQGIFFAWDWGSQSLVQILVWLGFAVLMLLLLLTGGGWFLSKRVRGLANDEVTRANRQRGITIGFVVAMVTGFLVWAVSPFEPLHAQRAANLIVSMGLGCAFLAYGIAEMVTTHAGDA</sequence>
<keyword evidence="1" id="KW-1133">Transmembrane helix</keyword>
<feature type="transmembrane region" description="Helical" evidence="1">
    <location>
        <begin position="119"/>
        <end position="137"/>
    </location>
</feature>
<protein>
    <recommendedName>
        <fullName evidence="4">DUF2178 domain-containing protein</fullName>
    </recommendedName>
</protein>
<feature type="transmembrane region" description="Helical" evidence="1">
    <location>
        <begin position="16"/>
        <end position="37"/>
    </location>
</feature>
<keyword evidence="3" id="KW-1185">Reference proteome</keyword>
<proteinExistence type="predicted"/>
<name>A0A2P6M5C6_9GAMM</name>
<evidence type="ECO:0000256" key="1">
    <source>
        <dbReference type="SAM" id="Phobius"/>
    </source>
</evidence>
<dbReference type="AlphaFoldDB" id="A0A2P6M5C6"/>
<reference evidence="2 3" key="1">
    <citation type="submission" date="2018-03" db="EMBL/GenBank/DDBJ databases">
        <title>Arenimonas caeni sp. nov., isolated from activated sludge.</title>
        <authorList>
            <person name="Liu H."/>
        </authorList>
    </citation>
    <scope>NUCLEOTIDE SEQUENCE [LARGE SCALE GENOMIC DNA]</scope>
    <source>
        <strain evidence="3">z29</strain>
    </source>
</reference>
<evidence type="ECO:0000313" key="3">
    <source>
        <dbReference type="Proteomes" id="UP000241736"/>
    </source>
</evidence>
<accession>A0A2P6M5C6</accession>
<dbReference type="RefSeq" id="WP_106991608.1">
    <property type="nucleotide sequence ID" value="NZ_KZ679119.1"/>
</dbReference>
<dbReference type="Proteomes" id="UP000241736">
    <property type="component" value="Unassembled WGS sequence"/>
</dbReference>
<keyword evidence="1" id="KW-0472">Membrane</keyword>
<organism evidence="2 3">
    <name type="scientific">Arenimonas caeni</name>
    <dbReference type="NCBI Taxonomy" id="2058085"/>
    <lineage>
        <taxon>Bacteria</taxon>
        <taxon>Pseudomonadati</taxon>
        <taxon>Pseudomonadota</taxon>
        <taxon>Gammaproteobacteria</taxon>
        <taxon>Lysobacterales</taxon>
        <taxon>Lysobacteraceae</taxon>
        <taxon>Arenimonas</taxon>
    </lineage>
</organism>
<evidence type="ECO:0008006" key="4">
    <source>
        <dbReference type="Google" id="ProtNLM"/>
    </source>
</evidence>
<gene>
    <name evidence="2" type="ORF">C6N40_13850</name>
</gene>
<dbReference type="EMBL" id="PVLF01000047">
    <property type="protein sequence ID" value="PRH81208.1"/>
    <property type="molecule type" value="Genomic_DNA"/>
</dbReference>
<feature type="transmembrane region" description="Helical" evidence="1">
    <location>
        <begin position="43"/>
        <end position="69"/>
    </location>
</feature>
<evidence type="ECO:0000313" key="2">
    <source>
        <dbReference type="EMBL" id="PRH81208.1"/>
    </source>
</evidence>